<comment type="similarity">
    <text evidence="7">Belongs to the class IV-like SAM-binding methyltransferase superfamily. RNA methyltransferase TrmH family.</text>
</comment>
<proteinExistence type="inferred from homology"/>
<evidence type="ECO:0000256" key="5">
    <source>
        <dbReference type="ARBA" id="ARBA00022694"/>
    </source>
</evidence>
<evidence type="ECO:0000256" key="6">
    <source>
        <dbReference type="ARBA" id="ARBA00022884"/>
    </source>
</evidence>
<evidence type="ECO:0000259" key="8">
    <source>
        <dbReference type="Pfam" id="PF00588"/>
    </source>
</evidence>
<reference evidence="9 10" key="1">
    <citation type="submission" date="2018-07" db="EMBL/GenBank/DDBJ databases">
        <title>Freshwater and sediment microbial communities from various areas in North America, analyzing microbe dynamics in response to fracking.</title>
        <authorList>
            <person name="Lamendella R."/>
        </authorList>
    </citation>
    <scope>NUCLEOTIDE SEQUENCE [LARGE SCALE GENOMIC DNA]</scope>
    <source>
        <strain evidence="9 10">160A</strain>
    </source>
</reference>
<keyword evidence="2 7" id="KW-0489">Methyltransferase</keyword>
<keyword evidence="6 7" id="KW-0694">RNA-binding</keyword>
<keyword evidence="5 7" id="KW-0819">tRNA processing</keyword>
<dbReference type="Pfam" id="PF00588">
    <property type="entry name" value="SpoU_methylase"/>
    <property type="match status" value="1"/>
</dbReference>
<keyword evidence="10" id="KW-1185">Reference proteome</keyword>
<keyword evidence="4 7" id="KW-0949">S-adenosyl-L-methionine</keyword>
<dbReference type="Proteomes" id="UP000252733">
    <property type="component" value="Unassembled WGS sequence"/>
</dbReference>
<evidence type="ECO:0000256" key="4">
    <source>
        <dbReference type="ARBA" id="ARBA00022691"/>
    </source>
</evidence>
<organism evidence="9 10">
    <name type="scientific">Marinilabilia salmonicolor</name>
    <dbReference type="NCBI Taxonomy" id="989"/>
    <lineage>
        <taxon>Bacteria</taxon>
        <taxon>Pseudomonadati</taxon>
        <taxon>Bacteroidota</taxon>
        <taxon>Bacteroidia</taxon>
        <taxon>Marinilabiliales</taxon>
        <taxon>Marinilabiliaceae</taxon>
        <taxon>Marinilabilia</taxon>
    </lineage>
</organism>
<accession>A0A2T0XMB6</accession>
<comment type="catalytic activity">
    <reaction evidence="7">
        <text>guanosine(18) in tRNA + S-adenosyl-L-methionine = 2'-O-methylguanosine(18) in tRNA + S-adenosyl-L-homocysteine + H(+)</text>
        <dbReference type="Rhea" id="RHEA:20077"/>
        <dbReference type="Rhea" id="RHEA-COMP:10190"/>
        <dbReference type="Rhea" id="RHEA-COMP:10192"/>
        <dbReference type="ChEBI" id="CHEBI:15378"/>
        <dbReference type="ChEBI" id="CHEBI:57856"/>
        <dbReference type="ChEBI" id="CHEBI:59789"/>
        <dbReference type="ChEBI" id="CHEBI:74269"/>
        <dbReference type="ChEBI" id="CHEBI:74445"/>
        <dbReference type="EC" id="2.1.1.34"/>
    </reaction>
</comment>
<dbReference type="CDD" id="cd18092">
    <property type="entry name" value="SpoU-like_TrmH"/>
    <property type="match status" value="1"/>
</dbReference>
<feature type="binding site" evidence="7">
    <location>
        <position position="167"/>
    </location>
    <ligand>
        <name>S-adenosyl-L-methionine</name>
        <dbReference type="ChEBI" id="CHEBI:59789"/>
    </ligand>
</feature>
<evidence type="ECO:0000256" key="3">
    <source>
        <dbReference type="ARBA" id="ARBA00022679"/>
    </source>
</evidence>
<dbReference type="InterPro" id="IPR033671">
    <property type="entry name" value="TrmH"/>
</dbReference>
<feature type="domain" description="tRNA/rRNA methyltransferase SpoU type" evidence="8">
    <location>
        <begin position="33"/>
        <end position="177"/>
    </location>
</feature>
<dbReference type="HAMAP" id="MF_02060">
    <property type="entry name" value="tRNA_methyltr_TrmH"/>
    <property type="match status" value="1"/>
</dbReference>
<keyword evidence="3 7" id="KW-0808">Transferase</keyword>
<dbReference type="AlphaFoldDB" id="A0A2T0XMB6"/>
<evidence type="ECO:0000256" key="1">
    <source>
        <dbReference type="ARBA" id="ARBA00022555"/>
    </source>
</evidence>
<dbReference type="InterPro" id="IPR029028">
    <property type="entry name" value="Alpha/beta_knot_MTases"/>
</dbReference>
<comment type="function">
    <text evidence="7">Catalyzes the 2'-O methylation of guanosine at position 18 in tRNA.</text>
</comment>
<evidence type="ECO:0000313" key="9">
    <source>
        <dbReference type="EMBL" id="RCW38694.1"/>
    </source>
</evidence>
<dbReference type="InterPro" id="IPR029026">
    <property type="entry name" value="tRNA_m1G_MTases_N"/>
</dbReference>
<dbReference type="InterPro" id="IPR001537">
    <property type="entry name" value="SpoU_MeTrfase"/>
</dbReference>
<dbReference type="GO" id="GO:0002938">
    <property type="term" value="P:tRNA guanine ribose methylation"/>
    <property type="evidence" value="ECO:0007669"/>
    <property type="project" value="UniProtKB-UniRule"/>
</dbReference>
<dbReference type="Gene3D" id="3.40.1280.10">
    <property type="match status" value="1"/>
</dbReference>
<comment type="caution">
    <text evidence="9">The sequence shown here is derived from an EMBL/GenBank/DDBJ whole genome shotgun (WGS) entry which is preliminary data.</text>
</comment>
<feature type="binding site" evidence="7">
    <location>
        <position position="114"/>
    </location>
    <ligand>
        <name>S-adenosyl-L-methionine</name>
        <dbReference type="ChEBI" id="CHEBI:59789"/>
    </ligand>
</feature>
<dbReference type="EMBL" id="QPIZ01000003">
    <property type="protein sequence ID" value="RCW38694.1"/>
    <property type="molecule type" value="Genomic_DNA"/>
</dbReference>
<dbReference type="SUPFAM" id="SSF75217">
    <property type="entry name" value="alpha/beta knot"/>
    <property type="match status" value="1"/>
</dbReference>
<dbReference type="STRING" id="1168289.GCA_000259075_01068"/>
<dbReference type="RefSeq" id="WP_258861559.1">
    <property type="nucleotide sequence ID" value="NZ_QPIZ01000003.1"/>
</dbReference>
<comment type="caution">
    <text evidence="7">Lacks conserved residue(s) required for the propagation of feature annotation.</text>
</comment>
<dbReference type="GO" id="GO:0141100">
    <property type="term" value="F:tRNA (guanine(18)-2'-O)-methyltransferase activity"/>
    <property type="evidence" value="ECO:0007669"/>
    <property type="project" value="UniProtKB-UniRule"/>
</dbReference>
<keyword evidence="1 7" id="KW-0820">tRNA-binding</keyword>
<feature type="binding site" evidence="7">
    <location>
        <position position="158"/>
    </location>
    <ligand>
        <name>S-adenosyl-L-methionine</name>
        <dbReference type="ChEBI" id="CHEBI:59789"/>
    </ligand>
</feature>
<sequence length="229" mass="26298">MMEKVLIEFLSQFVTSSRLELFKSVLEERTDYITVVLEDIFHPHNASAVLRSCDCFGVQDVHILENRHTYNVNPDVALGASKWLTLHRYHEVGKNNTTRALLDLKNQGYRIVATVPDRKAESLHSFDVHNGPFSLVFGGEKTGVSGEVRKMADHFVTIPMVGFTESLNISVAAAIMLQHFTEQIRKNIVNRKLSEDKYNRILLDWIRKSVKRVDIIEKDFLTRLSRDVE</sequence>
<evidence type="ECO:0000256" key="7">
    <source>
        <dbReference type="HAMAP-Rule" id="MF_02060"/>
    </source>
</evidence>
<gene>
    <name evidence="7" type="primary">trmH</name>
    <name evidence="9" type="ORF">DFO77_103165</name>
</gene>
<name>A0A2T0XMB6_9BACT</name>
<protein>
    <recommendedName>
        <fullName evidence="7">tRNA (guanosine(18)-2'-O)-methyltransferase</fullName>
        <ecNumber evidence="7">2.1.1.34</ecNumber>
    </recommendedName>
    <alternativeName>
        <fullName evidence="7">tRNA [Gm18] methyltransferase</fullName>
    </alternativeName>
</protein>
<evidence type="ECO:0000313" key="10">
    <source>
        <dbReference type="Proteomes" id="UP000252733"/>
    </source>
</evidence>
<dbReference type="PANTHER" id="PTHR43453">
    <property type="entry name" value="RRNA METHYLASE-LIKE"/>
    <property type="match status" value="1"/>
</dbReference>
<dbReference type="EC" id="2.1.1.34" evidence="7"/>
<dbReference type="GO" id="GO:0000049">
    <property type="term" value="F:tRNA binding"/>
    <property type="evidence" value="ECO:0007669"/>
    <property type="project" value="UniProtKB-UniRule"/>
</dbReference>
<evidence type="ECO:0000256" key="2">
    <source>
        <dbReference type="ARBA" id="ARBA00022603"/>
    </source>
</evidence>
<dbReference type="PANTHER" id="PTHR43453:SF1">
    <property type="entry name" value="TRNA_RRNA METHYLTRANSFERASE SPOU TYPE DOMAIN-CONTAINING PROTEIN"/>
    <property type="match status" value="1"/>
</dbReference>